<dbReference type="eggNOG" id="ENOG502QQCZ">
    <property type="taxonomic scope" value="Eukaryota"/>
</dbReference>
<dbReference type="PROSITE" id="PS50011">
    <property type="entry name" value="PROTEIN_KINASE_DOM"/>
    <property type="match status" value="1"/>
</dbReference>
<keyword evidence="11" id="KW-1133">Transmembrane helix</keyword>
<dbReference type="GO" id="GO:0004674">
    <property type="term" value="F:protein serine/threonine kinase activity"/>
    <property type="evidence" value="ECO:0007669"/>
    <property type="project" value="UniProtKB-KW"/>
</dbReference>
<evidence type="ECO:0000313" key="18">
    <source>
        <dbReference type="EnsemblPlants" id="OGLUM09G07450.1"/>
    </source>
</evidence>
<reference evidence="18" key="2">
    <citation type="submission" date="2018-05" db="EMBL/GenBank/DDBJ databases">
        <title>OgluRS3 (Oryza glumaepatula Reference Sequence Version 3).</title>
        <authorList>
            <person name="Zhang J."/>
            <person name="Kudrna D."/>
            <person name="Lee S."/>
            <person name="Talag J."/>
            <person name="Welchert J."/>
            <person name="Wing R.A."/>
        </authorList>
    </citation>
    <scope>NUCLEOTIDE SEQUENCE [LARGE SCALE GENOMIC DNA]</scope>
</reference>
<dbReference type="AlphaFoldDB" id="A0A0E0B1V7"/>
<dbReference type="PROSITE" id="PS00107">
    <property type="entry name" value="PROTEIN_KINASE_ATP"/>
    <property type="match status" value="1"/>
</dbReference>
<dbReference type="InterPro" id="IPR001245">
    <property type="entry name" value="Ser-Thr/Tyr_kinase_cat_dom"/>
</dbReference>
<evidence type="ECO:0000256" key="14">
    <source>
        <dbReference type="ARBA" id="ARBA00048679"/>
    </source>
</evidence>
<evidence type="ECO:0000256" key="16">
    <source>
        <dbReference type="SAM" id="MobiDB-lite"/>
    </source>
</evidence>
<dbReference type="InterPro" id="IPR017441">
    <property type="entry name" value="Protein_kinase_ATP_BS"/>
</dbReference>
<dbReference type="FunFam" id="3.30.200.20:FF:000394">
    <property type="entry name" value="Leucine-rich repeat receptor-like protein kinase"/>
    <property type="match status" value="1"/>
</dbReference>
<evidence type="ECO:0000256" key="15">
    <source>
        <dbReference type="PROSITE-ProRule" id="PRU10141"/>
    </source>
</evidence>
<dbReference type="InterPro" id="IPR032675">
    <property type="entry name" value="LRR_dom_sf"/>
</dbReference>
<dbReference type="PANTHER" id="PTHR45631:SF6">
    <property type="entry name" value="OS09G0352000 PROTEIN"/>
    <property type="match status" value="1"/>
</dbReference>
<evidence type="ECO:0000256" key="2">
    <source>
        <dbReference type="ARBA" id="ARBA00012513"/>
    </source>
</evidence>
<dbReference type="STRING" id="40148.A0A0E0B1V7"/>
<evidence type="ECO:0000256" key="5">
    <source>
        <dbReference type="ARBA" id="ARBA00022679"/>
    </source>
</evidence>
<evidence type="ECO:0000256" key="11">
    <source>
        <dbReference type="ARBA" id="ARBA00022989"/>
    </source>
</evidence>
<evidence type="ECO:0000259" key="17">
    <source>
        <dbReference type="PROSITE" id="PS50011"/>
    </source>
</evidence>
<evidence type="ECO:0000256" key="8">
    <source>
        <dbReference type="ARBA" id="ARBA00022741"/>
    </source>
</evidence>
<comment type="catalytic activity">
    <reaction evidence="13">
        <text>L-threonyl-[protein] + ATP = O-phospho-L-threonyl-[protein] + ADP + H(+)</text>
        <dbReference type="Rhea" id="RHEA:46608"/>
        <dbReference type="Rhea" id="RHEA-COMP:11060"/>
        <dbReference type="Rhea" id="RHEA-COMP:11605"/>
        <dbReference type="ChEBI" id="CHEBI:15378"/>
        <dbReference type="ChEBI" id="CHEBI:30013"/>
        <dbReference type="ChEBI" id="CHEBI:30616"/>
        <dbReference type="ChEBI" id="CHEBI:61977"/>
        <dbReference type="ChEBI" id="CHEBI:456216"/>
        <dbReference type="EC" id="2.7.11.1"/>
    </reaction>
</comment>
<dbReference type="GO" id="GO:0005886">
    <property type="term" value="C:plasma membrane"/>
    <property type="evidence" value="ECO:0007669"/>
    <property type="project" value="UniProtKB-SubCell"/>
</dbReference>
<feature type="compositionally biased region" description="Pro residues" evidence="16">
    <location>
        <begin position="924"/>
        <end position="934"/>
    </location>
</feature>
<feature type="region of interest" description="Disordered" evidence="16">
    <location>
        <begin position="881"/>
        <end position="934"/>
    </location>
</feature>
<comment type="catalytic activity">
    <reaction evidence="14">
        <text>L-seryl-[protein] + ATP = O-phospho-L-seryl-[protein] + ADP + H(+)</text>
        <dbReference type="Rhea" id="RHEA:17989"/>
        <dbReference type="Rhea" id="RHEA-COMP:9863"/>
        <dbReference type="Rhea" id="RHEA-COMP:11604"/>
        <dbReference type="ChEBI" id="CHEBI:15378"/>
        <dbReference type="ChEBI" id="CHEBI:29999"/>
        <dbReference type="ChEBI" id="CHEBI:30616"/>
        <dbReference type="ChEBI" id="CHEBI:83421"/>
        <dbReference type="ChEBI" id="CHEBI:456216"/>
        <dbReference type="EC" id="2.7.11.1"/>
    </reaction>
</comment>
<sequence length="934" mass="103418">MDTDGFLSIDCGLEGDKNGYTDNSNGIVYTPDGAPYVDTGVTNNVSAQYVNTWDRALNTLRSFPLTLFGERNCYALPTVPGAIYLVRMRFAYGNYDNMNSESVQFYLLLGVNKWDEVYIANKDKEYSSEAMFVAWASWASVCLVNSYRGTPFVNTVELRQLDSMLHFRKIMGNSSIYLYERRNMGPSSRDNPIIRYPNDTYDRFWYPWGSEDDPTYSNLSAPSTLIIPPSPSYAVPSLVLETAVVPADNNKSVLSIIQTNDKEIHEYLVLVHFADFQSTLRRRFQAYSNGDPIEGGPYVADYSGQTVGTIDWISAETSGKYNFTLAATDSSQLPPIVNAFEVYGRIPLDNPSTFPRDFDAIMTIKFEYGIKKNWTNDPCFPSNLVWNGVRCNTGSDNTTRIISLDLSNSNLHGSISNNFTLLTALEYLNLSGNQLSGTIPSSLCENNAGSFVFRFSYLFNVDIGDNFVHLDSTYGPEFLNAPGSTKNHWDHMQKTENRRFTYEELEKYTDNFERLIGHGGFGQVYYGCLEENIEVAVKMRSESSQHGLDEFLAEVQSLTKVHHRNLVSLVGYCWENDHLALVYEYMSGGNLCDHLRGKISVGKSLNWATRLRILLEAGQGLDYLHKGCNLPIIHGDVKTNNILLGQNLKAKIADFGLSKTYHSDTQTHISATAAGSMGYIDPEYYNTGRLMESSDVYSFGVVLLEVVTGEPPIIPGHGHIVQRVKQKIVTGNISSIADARLDAYNVSSMWKVVDIAMMCTADVAAQRPVMATVVAQLKEGLALEEAHEERGEAPKEETPAALGEEAAPTEADVAETKEAEPAAAKPAAKEVKEPEPEPTKEEVSEPAATEAETNEVEAATQVAEEVKEGSVRLTSRIDVQRRIGYGGSRTSEQRNIDDGEGSVNDEIRRSRVGLGAEPAVSMAPAPPPPQPSEN</sequence>
<evidence type="ECO:0000256" key="10">
    <source>
        <dbReference type="ARBA" id="ARBA00022840"/>
    </source>
</evidence>
<dbReference type="EC" id="2.7.11.1" evidence="2"/>
<dbReference type="InterPro" id="IPR011009">
    <property type="entry name" value="Kinase-like_dom_sf"/>
</dbReference>
<dbReference type="HOGENOM" id="CLU_000288_41_2_1"/>
<feature type="compositionally biased region" description="Basic and acidic residues" evidence="16">
    <location>
        <begin position="785"/>
        <end position="798"/>
    </location>
</feature>
<evidence type="ECO:0000256" key="13">
    <source>
        <dbReference type="ARBA" id="ARBA00047899"/>
    </source>
</evidence>
<evidence type="ECO:0000256" key="12">
    <source>
        <dbReference type="ARBA" id="ARBA00023136"/>
    </source>
</evidence>
<name>A0A0E0B1V7_9ORYZ</name>
<reference evidence="18" key="1">
    <citation type="submission" date="2015-04" db="UniProtKB">
        <authorList>
            <consortium name="EnsemblPlants"/>
        </authorList>
    </citation>
    <scope>IDENTIFICATION</scope>
</reference>
<evidence type="ECO:0000256" key="7">
    <source>
        <dbReference type="ARBA" id="ARBA00022737"/>
    </source>
</evidence>
<accession>A0A0E0B1V7</accession>
<keyword evidence="8 15" id="KW-0547">Nucleotide-binding</keyword>
<keyword evidence="7" id="KW-0677">Repeat</keyword>
<evidence type="ECO:0000256" key="1">
    <source>
        <dbReference type="ARBA" id="ARBA00004162"/>
    </source>
</evidence>
<evidence type="ECO:0000313" key="19">
    <source>
        <dbReference type="Proteomes" id="UP000026961"/>
    </source>
</evidence>
<dbReference type="Gramene" id="OGLUM09G07450.1">
    <property type="protein sequence ID" value="OGLUM09G07450.1"/>
    <property type="gene ID" value="OGLUM09G07450"/>
</dbReference>
<dbReference type="SUPFAM" id="SSF52058">
    <property type="entry name" value="L domain-like"/>
    <property type="match status" value="1"/>
</dbReference>
<keyword evidence="4" id="KW-0433">Leucine-rich repeat</keyword>
<dbReference type="PROSITE" id="PS00108">
    <property type="entry name" value="PROTEIN_KINASE_ST"/>
    <property type="match status" value="1"/>
</dbReference>
<feature type="compositionally biased region" description="Basic and acidic residues" evidence="16">
    <location>
        <begin position="827"/>
        <end position="843"/>
    </location>
</feature>
<evidence type="ECO:0000256" key="4">
    <source>
        <dbReference type="ARBA" id="ARBA00022614"/>
    </source>
</evidence>
<keyword evidence="3" id="KW-0723">Serine/threonine-protein kinase</keyword>
<dbReference type="PANTHER" id="PTHR45631">
    <property type="entry name" value="OS07G0107800 PROTEIN-RELATED"/>
    <property type="match status" value="1"/>
</dbReference>
<proteinExistence type="predicted"/>
<feature type="domain" description="Protein kinase" evidence="17">
    <location>
        <begin position="510"/>
        <end position="781"/>
    </location>
</feature>
<feature type="region of interest" description="Disordered" evidence="16">
    <location>
        <begin position="785"/>
        <end position="869"/>
    </location>
</feature>
<dbReference type="EnsemblPlants" id="OGLUM09G07450.1">
    <property type="protein sequence ID" value="OGLUM09G07450.1"/>
    <property type="gene ID" value="OGLUM09G07450"/>
</dbReference>
<keyword evidence="12" id="KW-0472">Membrane</keyword>
<dbReference type="InterPro" id="IPR008271">
    <property type="entry name" value="Ser/Thr_kinase_AS"/>
</dbReference>
<keyword evidence="19" id="KW-1185">Reference proteome</keyword>
<dbReference type="InterPro" id="IPR024788">
    <property type="entry name" value="Malectin-like_Carb-bd_dom"/>
</dbReference>
<feature type="compositionally biased region" description="Low complexity" evidence="16">
    <location>
        <begin position="845"/>
        <end position="863"/>
    </location>
</feature>
<dbReference type="Pfam" id="PF12819">
    <property type="entry name" value="Malectin_like"/>
    <property type="match status" value="1"/>
</dbReference>
<dbReference type="InterPro" id="IPR000719">
    <property type="entry name" value="Prot_kinase_dom"/>
</dbReference>
<dbReference type="SUPFAM" id="SSF56112">
    <property type="entry name" value="Protein kinase-like (PK-like)"/>
    <property type="match status" value="1"/>
</dbReference>
<protein>
    <recommendedName>
        <fullName evidence="2">non-specific serine/threonine protein kinase</fullName>
        <ecNumber evidence="2">2.7.11.1</ecNumber>
    </recommendedName>
</protein>
<dbReference type="SMART" id="SM00220">
    <property type="entry name" value="S_TKc"/>
    <property type="match status" value="1"/>
</dbReference>
<dbReference type="Pfam" id="PF00560">
    <property type="entry name" value="LRR_1"/>
    <property type="match status" value="1"/>
</dbReference>
<evidence type="ECO:0000256" key="9">
    <source>
        <dbReference type="ARBA" id="ARBA00022777"/>
    </source>
</evidence>
<organism evidence="18">
    <name type="scientific">Oryza glumipatula</name>
    <dbReference type="NCBI Taxonomy" id="40148"/>
    <lineage>
        <taxon>Eukaryota</taxon>
        <taxon>Viridiplantae</taxon>
        <taxon>Streptophyta</taxon>
        <taxon>Embryophyta</taxon>
        <taxon>Tracheophyta</taxon>
        <taxon>Spermatophyta</taxon>
        <taxon>Magnoliopsida</taxon>
        <taxon>Liliopsida</taxon>
        <taxon>Poales</taxon>
        <taxon>Poaceae</taxon>
        <taxon>BOP clade</taxon>
        <taxon>Oryzoideae</taxon>
        <taxon>Oryzeae</taxon>
        <taxon>Oryzinae</taxon>
        <taxon>Oryza</taxon>
    </lineage>
</organism>
<keyword evidence="9" id="KW-0418">Kinase</keyword>
<dbReference type="Gene3D" id="3.80.10.10">
    <property type="entry name" value="Ribonuclease Inhibitor"/>
    <property type="match status" value="1"/>
</dbReference>
<dbReference type="Gene3D" id="1.10.510.10">
    <property type="entry name" value="Transferase(Phosphotransferase) domain 1"/>
    <property type="match status" value="1"/>
</dbReference>
<keyword evidence="5" id="KW-0808">Transferase</keyword>
<keyword evidence="6" id="KW-0812">Transmembrane</keyword>
<evidence type="ECO:0000256" key="6">
    <source>
        <dbReference type="ARBA" id="ARBA00022692"/>
    </source>
</evidence>
<keyword evidence="10 15" id="KW-0067">ATP-binding</keyword>
<evidence type="ECO:0000256" key="3">
    <source>
        <dbReference type="ARBA" id="ARBA00022527"/>
    </source>
</evidence>
<feature type="binding site" evidence="15">
    <location>
        <position position="538"/>
    </location>
    <ligand>
        <name>ATP</name>
        <dbReference type="ChEBI" id="CHEBI:30616"/>
    </ligand>
</feature>
<dbReference type="GO" id="GO:0005524">
    <property type="term" value="F:ATP binding"/>
    <property type="evidence" value="ECO:0007669"/>
    <property type="project" value="UniProtKB-UniRule"/>
</dbReference>
<dbReference type="InterPro" id="IPR001611">
    <property type="entry name" value="Leu-rich_rpt"/>
</dbReference>
<dbReference type="Gene3D" id="3.30.200.20">
    <property type="entry name" value="Phosphorylase Kinase, domain 1"/>
    <property type="match status" value="1"/>
</dbReference>
<dbReference type="Pfam" id="PF07714">
    <property type="entry name" value="PK_Tyr_Ser-Thr"/>
    <property type="match status" value="1"/>
</dbReference>
<comment type="subcellular location">
    <subcellularLocation>
        <location evidence="1">Cell membrane</location>
        <topology evidence="1">Single-pass membrane protein</topology>
    </subcellularLocation>
</comment>
<dbReference type="Proteomes" id="UP000026961">
    <property type="component" value="Chromosome 9"/>
</dbReference>